<evidence type="ECO:0000256" key="1">
    <source>
        <dbReference type="SAM" id="Phobius"/>
    </source>
</evidence>
<dbReference type="InterPro" id="IPR011737">
    <property type="entry name" value="CHP02206_TP0381"/>
</dbReference>
<reference evidence="2" key="1">
    <citation type="submission" date="2018-05" db="EMBL/GenBank/DDBJ databases">
        <authorList>
            <person name="Lanie J.A."/>
            <person name="Ng W.-L."/>
            <person name="Kazmierczak K.M."/>
            <person name="Andrzejewski T.M."/>
            <person name="Davidsen T.M."/>
            <person name="Wayne K.J."/>
            <person name="Tettelin H."/>
            <person name="Glass J.I."/>
            <person name="Rusch D."/>
            <person name="Podicherti R."/>
            <person name="Tsui H.-C.T."/>
            <person name="Winkler M.E."/>
        </authorList>
    </citation>
    <scope>NUCLEOTIDE SEQUENCE</scope>
</reference>
<dbReference type="EMBL" id="UINC01109514">
    <property type="protein sequence ID" value="SVC76393.1"/>
    <property type="molecule type" value="Genomic_DNA"/>
</dbReference>
<accession>A0A382PSM5</accession>
<protein>
    <recommendedName>
        <fullName evidence="3">TIGR02206 family membrane protein</fullName>
    </recommendedName>
</protein>
<keyword evidence="1" id="KW-0812">Transmembrane</keyword>
<evidence type="ECO:0008006" key="3">
    <source>
        <dbReference type="Google" id="ProtNLM"/>
    </source>
</evidence>
<keyword evidence="1" id="KW-1133">Transmembrane helix</keyword>
<feature type="transmembrane region" description="Helical" evidence="1">
    <location>
        <begin position="12"/>
        <end position="32"/>
    </location>
</feature>
<feature type="transmembrane region" description="Helical" evidence="1">
    <location>
        <begin position="39"/>
        <end position="58"/>
    </location>
</feature>
<feature type="transmembrane region" description="Helical" evidence="1">
    <location>
        <begin position="94"/>
        <end position="112"/>
    </location>
</feature>
<proteinExistence type="predicted"/>
<feature type="transmembrane region" description="Helical" evidence="1">
    <location>
        <begin position="124"/>
        <end position="142"/>
    </location>
</feature>
<dbReference type="AlphaFoldDB" id="A0A382PSM5"/>
<dbReference type="NCBIfam" id="TIGR02206">
    <property type="entry name" value="intg_mem_TP0381"/>
    <property type="match status" value="1"/>
</dbReference>
<evidence type="ECO:0000313" key="2">
    <source>
        <dbReference type="EMBL" id="SVC76393.1"/>
    </source>
</evidence>
<gene>
    <name evidence="2" type="ORF">METZ01_LOCUS329247</name>
</gene>
<feature type="transmembrane region" description="Helical" evidence="1">
    <location>
        <begin position="197"/>
        <end position="217"/>
    </location>
</feature>
<name>A0A382PSM5_9ZZZZ</name>
<feature type="transmembrane region" description="Helical" evidence="1">
    <location>
        <begin position="64"/>
        <end position="87"/>
    </location>
</feature>
<sequence>MDFVIFGLEHNLYLIGIFSIWLIILYIGKAILNEDQRRILVFFLIVVSIGQELIDDFLRWNAGIWIIAEDLPLHMCGISLFTSVFAIYKKNQTAFELSYFWGLAGGFQAIITPDPNRFVLDVSTFWNFLSHGIIILNVLWLIVIDNMRCRNGSFINTIIITNGCLFIISIINTILGGNYWFLCEKPGGDSPFIIGDWPLYLIGFEISGILLLGLFYIPMIILRKRDTNFAIS</sequence>
<feature type="transmembrane region" description="Helical" evidence="1">
    <location>
        <begin position="154"/>
        <end position="177"/>
    </location>
</feature>
<dbReference type="Pfam" id="PF14808">
    <property type="entry name" value="TMEM164"/>
    <property type="match status" value="1"/>
</dbReference>
<organism evidence="2">
    <name type="scientific">marine metagenome</name>
    <dbReference type="NCBI Taxonomy" id="408172"/>
    <lineage>
        <taxon>unclassified sequences</taxon>
        <taxon>metagenomes</taxon>
        <taxon>ecological metagenomes</taxon>
    </lineage>
</organism>
<keyword evidence="1" id="KW-0472">Membrane</keyword>